<evidence type="ECO:0000313" key="3">
    <source>
        <dbReference type="Proteomes" id="UP000694853"/>
    </source>
</evidence>
<dbReference type="AlphaFoldDB" id="A0A8B8M7G2"/>
<feature type="region of interest" description="Disordered" evidence="1">
    <location>
        <begin position="336"/>
        <end position="416"/>
    </location>
</feature>
<dbReference type="OrthoDB" id="687571at2759"/>
<feature type="region of interest" description="Disordered" evidence="1">
    <location>
        <begin position="1"/>
        <end position="36"/>
    </location>
</feature>
<dbReference type="Proteomes" id="UP000694853">
    <property type="component" value="Unplaced"/>
</dbReference>
<dbReference type="InterPro" id="IPR055464">
    <property type="entry name" value="DUF7036"/>
</dbReference>
<reference evidence="3" key="1">
    <citation type="journal article" date="2019" name="Toxins">
        <title>Detection of Abrin-Like and Prepropulchellin-Like Toxin Genes and Transcripts Using Whole Genome Sequencing and Full-Length Transcript Sequencing of Abrus precatorius.</title>
        <authorList>
            <person name="Hovde B.T."/>
            <person name="Daligault H.E."/>
            <person name="Hanschen E.R."/>
            <person name="Kunde Y.A."/>
            <person name="Johnson M.B."/>
            <person name="Starkenburg S.R."/>
            <person name="Johnson S.L."/>
        </authorList>
    </citation>
    <scope>NUCLEOTIDE SEQUENCE [LARGE SCALE GENOMIC DNA]</scope>
</reference>
<dbReference type="Pfam" id="PF23041">
    <property type="entry name" value="DUF7036"/>
    <property type="match status" value="2"/>
</dbReference>
<dbReference type="KEGG" id="aprc:113871213"/>
<dbReference type="GeneID" id="113871213"/>
<evidence type="ECO:0000259" key="2">
    <source>
        <dbReference type="Pfam" id="PF23041"/>
    </source>
</evidence>
<feature type="domain" description="DUF7036" evidence="2">
    <location>
        <begin position="232"/>
        <end position="323"/>
    </location>
</feature>
<protein>
    <submittedName>
        <fullName evidence="4">Uncharacterized protein LOC113871213 isoform X1</fullName>
    </submittedName>
</protein>
<dbReference type="RefSeq" id="XP_027363948.1">
    <property type="nucleotide sequence ID" value="XM_027508147.1"/>
</dbReference>
<dbReference type="PANTHER" id="PTHR33826:SF2">
    <property type="entry name" value="HYDROXYPROLINE-RICH GLYCOPROTEIN FAMILY PROTEIN"/>
    <property type="match status" value="1"/>
</dbReference>
<accession>A0A8B8M7G2</accession>
<feature type="domain" description="DUF7036" evidence="2">
    <location>
        <begin position="108"/>
        <end position="199"/>
    </location>
</feature>
<name>A0A8B8M7G2_ABRPR</name>
<reference evidence="4" key="2">
    <citation type="submission" date="2025-08" db="UniProtKB">
        <authorList>
            <consortium name="RefSeq"/>
        </authorList>
    </citation>
    <scope>IDENTIFICATION</scope>
    <source>
        <tissue evidence="4">Young leaves</tissue>
    </source>
</reference>
<gene>
    <name evidence="4" type="primary">LOC113871213</name>
</gene>
<dbReference type="PANTHER" id="PTHR33826">
    <property type="entry name" value="F20B24.21"/>
    <property type="match status" value="1"/>
</dbReference>
<keyword evidence="3" id="KW-1185">Reference proteome</keyword>
<evidence type="ECO:0000313" key="4">
    <source>
        <dbReference type="RefSeq" id="XP_027363948.1"/>
    </source>
</evidence>
<proteinExistence type="predicted"/>
<evidence type="ECO:0000256" key="1">
    <source>
        <dbReference type="SAM" id="MobiDB-lite"/>
    </source>
</evidence>
<organism evidence="3 4">
    <name type="scientific">Abrus precatorius</name>
    <name type="common">Indian licorice</name>
    <name type="synonym">Glycine abrus</name>
    <dbReference type="NCBI Taxonomy" id="3816"/>
    <lineage>
        <taxon>Eukaryota</taxon>
        <taxon>Viridiplantae</taxon>
        <taxon>Streptophyta</taxon>
        <taxon>Embryophyta</taxon>
        <taxon>Tracheophyta</taxon>
        <taxon>Spermatophyta</taxon>
        <taxon>Magnoliopsida</taxon>
        <taxon>eudicotyledons</taxon>
        <taxon>Gunneridae</taxon>
        <taxon>Pentapetalae</taxon>
        <taxon>rosids</taxon>
        <taxon>fabids</taxon>
        <taxon>Fabales</taxon>
        <taxon>Fabaceae</taxon>
        <taxon>Papilionoideae</taxon>
        <taxon>50 kb inversion clade</taxon>
        <taxon>NPAAA clade</taxon>
        <taxon>indigoferoid/millettioid clade</taxon>
        <taxon>Abreae</taxon>
        <taxon>Abrus</taxon>
    </lineage>
</organism>
<feature type="compositionally biased region" description="Basic residues" evidence="1">
    <location>
        <begin position="358"/>
        <end position="378"/>
    </location>
</feature>
<sequence length="525" mass="57526">MGPDPLCRQWESPEMNNKPCLQQSPPRINGGMRRRQDAVAAAPLPLDSDASLSCFSQSRCSSPHSSGYPHSFTSQIKRICISILSTKCNPNTTEVAHLNGCGHDIVASFYVKMPVSFLEDNILRLSDDIFEEIGVFSTKVVILSLDPLPGSNMTKVVFAVDPDGKYSEMSSAAISLIRASFTELVIRQSYLQLTPSLFGVPSFFEVLKFKGGITIIPQQTVFPLQTVQTLFNFTLNFSIYEIQSNFDELTSQLKSGLHLAPYENLYVILSNSEGSTVVAPTIVQSSVLLAVGITPSNGRLKQLAQTIMGHHSWNLGLNNTEFGRVKQVRLSSILQHSLHGSGGRRSGSTWSPSPAPLPHRHHHHHHHHHHQHQSHRHNAQVFPDIPPTPEPAPRTGEGATSPMFGSSAPARTVPAPGRTYAQPPSCWFGYRKRFTRNTLKHVHLTPSVAPTNAPHYPVTFPRVGTPSHASYSVPALSPLPNVAFASTEPPPNAYFHGPSPSSSSAGYARTVKWTSLMFLVLVLLI</sequence>